<keyword evidence="2" id="KW-1185">Reference proteome</keyword>
<dbReference type="HOGENOM" id="CLU_3309928_0_0_9"/>
<dbReference type="KEGG" id="elm:ELI_3409"/>
<evidence type="ECO:0000313" key="1">
    <source>
        <dbReference type="EMBL" id="ADO38368.1"/>
    </source>
</evidence>
<dbReference type="AlphaFoldDB" id="E3GFN4"/>
<evidence type="ECO:0000313" key="2">
    <source>
        <dbReference type="Proteomes" id="UP000006873"/>
    </source>
</evidence>
<name>E3GFN4_9FIRM</name>
<dbReference type="EMBL" id="CP002273">
    <property type="protein sequence ID" value="ADO38368.1"/>
    <property type="molecule type" value="Genomic_DNA"/>
</dbReference>
<dbReference type="Proteomes" id="UP000006873">
    <property type="component" value="Chromosome"/>
</dbReference>
<protein>
    <submittedName>
        <fullName evidence="1">Uncharacterized protein</fullName>
    </submittedName>
</protein>
<sequence length="39" mass="4583">MVQERIQETVSLFENLSADPYIFSREQLSRKSGLPDRKN</sequence>
<organism evidence="1 2">
    <name type="scientific">Eubacterium callanderi</name>
    <dbReference type="NCBI Taxonomy" id="53442"/>
    <lineage>
        <taxon>Bacteria</taxon>
        <taxon>Bacillati</taxon>
        <taxon>Bacillota</taxon>
        <taxon>Clostridia</taxon>
        <taxon>Eubacteriales</taxon>
        <taxon>Eubacteriaceae</taxon>
        <taxon>Eubacterium</taxon>
    </lineage>
</organism>
<reference key="1">
    <citation type="submission" date="2010-09" db="EMBL/GenBank/DDBJ databases">
        <authorList>
            <person name="Roh H."/>
            <person name="Ko H.-J."/>
            <person name="Kim D."/>
            <person name="Choi D.G."/>
            <person name="Park S."/>
            <person name="Kim S."/>
            <person name="Kim K.H."/>
            <person name="Chang I.S."/>
            <person name="Choi I.-G."/>
        </authorList>
    </citation>
    <scope>NUCLEOTIDE SEQUENCE</scope>
    <source>
        <strain>KIST612</strain>
    </source>
</reference>
<accession>E3GFN4</accession>
<reference evidence="1 2" key="2">
    <citation type="journal article" date="2011" name="J. Bacteriol.">
        <title>Complete genome sequence of a carbon monoxide-utilizing acetogen, Eubacterium limosum KIST612.</title>
        <authorList>
            <person name="Roh H."/>
            <person name="Ko H.J."/>
            <person name="Kim D."/>
            <person name="Choi D.G."/>
            <person name="Park S."/>
            <person name="Kim S."/>
            <person name="Chang I.S."/>
            <person name="Choi I.G."/>
        </authorList>
    </citation>
    <scope>NUCLEOTIDE SEQUENCE [LARGE SCALE GENOMIC DNA]</scope>
    <source>
        <strain evidence="1 2">KIST612</strain>
    </source>
</reference>
<proteinExistence type="predicted"/>
<gene>
    <name evidence="1" type="ordered locus">ELI_3409</name>
</gene>